<dbReference type="InterPro" id="IPR017853">
    <property type="entry name" value="GH"/>
</dbReference>
<evidence type="ECO:0000259" key="3">
    <source>
        <dbReference type="Pfam" id="PF11790"/>
    </source>
</evidence>
<dbReference type="PANTHER" id="PTHR34154:SF13">
    <property type="entry name" value="ASL1-LIKE GLYCOSYL HYDROLASE CATALYTIC DOMAIN-CONTAINING PROTEIN"/>
    <property type="match status" value="1"/>
</dbReference>
<feature type="region of interest" description="Disordered" evidence="1">
    <location>
        <begin position="50"/>
        <end position="71"/>
    </location>
</feature>
<feature type="domain" description="Asl1-like glycosyl hydrolase catalytic" evidence="3">
    <location>
        <begin position="258"/>
        <end position="493"/>
    </location>
</feature>
<evidence type="ECO:0000256" key="1">
    <source>
        <dbReference type="SAM" id="MobiDB-lite"/>
    </source>
</evidence>
<evidence type="ECO:0000313" key="4">
    <source>
        <dbReference type="EMBL" id="KAF2108292.1"/>
    </source>
</evidence>
<dbReference type="OrthoDB" id="43654at2759"/>
<sequence>MSPSVKLGLLTLVSGAAAIPHYARHNSFHHKPSGGYYGPGTGTGGPFPTGHHNGTGYGHPSGTGVSVSPEGEKTTTLLDTLTSTTTVVKTVYATRPTSLSAGAEDVSSGAPACGPATVYVTATNKVTVTVQPSSSSSSSSSSAAAVASSSSSAAVYVPVPSSSVVPVSSAEAVSSAAASSASSAYAPASSSVVYELPSSSAVEETKPSLTVSFPNKPVEATSSAAAYTSAAVEATSAAASSAAATPSSSPSYSGGKRGLAYNDESLCSSFASGKFSFSYNWGQTGGDCAGAGFAPMMHKPSDSTAEAWLANVDKAYKAGSRVVMGFNEPDHSAQANLSPEQACSDWTTYMEPIASKYSDITILGPSVTNGPAPMGLDWLSRFKTACPSATWHATNVHFYDIPDGDACATTVERFQSHVEQAASDFGKPVWVTEFGLNLGSASSQQAADFLKGTMDYMEGSDKVQGYAYFMVGTDASMNELLSGSALSSTGEVYNS</sequence>
<dbReference type="Proteomes" id="UP000799770">
    <property type="component" value="Unassembled WGS sequence"/>
</dbReference>
<dbReference type="PANTHER" id="PTHR34154">
    <property type="entry name" value="ALKALI-SENSITIVE LINKAGE PROTEIN 1"/>
    <property type="match status" value="1"/>
</dbReference>
<organism evidence="4 5">
    <name type="scientific">Lophiotrema nucula</name>
    <dbReference type="NCBI Taxonomy" id="690887"/>
    <lineage>
        <taxon>Eukaryota</taxon>
        <taxon>Fungi</taxon>
        <taxon>Dikarya</taxon>
        <taxon>Ascomycota</taxon>
        <taxon>Pezizomycotina</taxon>
        <taxon>Dothideomycetes</taxon>
        <taxon>Pleosporomycetidae</taxon>
        <taxon>Pleosporales</taxon>
        <taxon>Lophiotremataceae</taxon>
        <taxon>Lophiotrema</taxon>
    </lineage>
</organism>
<dbReference type="EMBL" id="ML977348">
    <property type="protein sequence ID" value="KAF2108292.1"/>
    <property type="molecule type" value="Genomic_DNA"/>
</dbReference>
<dbReference type="GO" id="GO:0016787">
    <property type="term" value="F:hydrolase activity"/>
    <property type="evidence" value="ECO:0007669"/>
    <property type="project" value="UniProtKB-KW"/>
</dbReference>
<keyword evidence="2" id="KW-0732">Signal</keyword>
<accession>A0A6A5YMJ5</accession>
<evidence type="ECO:0000256" key="2">
    <source>
        <dbReference type="SAM" id="SignalP"/>
    </source>
</evidence>
<dbReference type="SUPFAM" id="SSF51445">
    <property type="entry name" value="(Trans)glycosidases"/>
    <property type="match status" value="1"/>
</dbReference>
<feature type="signal peptide" evidence="2">
    <location>
        <begin position="1"/>
        <end position="18"/>
    </location>
</feature>
<keyword evidence="5" id="KW-1185">Reference proteome</keyword>
<dbReference type="InterPro" id="IPR053183">
    <property type="entry name" value="ASL1"/>
</dbReference>
<evidence type="ECO:0000313" key="5">
    <source>
        <dbReference type="Proteomes" id="UP000799770"/>
    </source>
</evidence>
<name>A0A6A5YMJ5_9PLEO</name>
<keyword evidence="4" id="KW-0378">Hydrolase</keyword>
<dbReference type="Gene3D" id="3.20.20.80">
    <property type="entry name" value="Glycosidases"/>
    <property type="match status" value="1"/>
</dbReference>
<proteinExistence type="predicted"/>
<gene>
    <name evidence="4" type="ORF">BDV96DRAFT_587531</name>
</gene>
<protein>
    <submittedName>
        <fullName evidence="4">Glycosyl hydrolase catalytic core-domain-containing protein</fullName>
    </submittedName>
</protein>
<feature type="chain" id="PRO_5025581538" evidence="2">
    <location>
        <begin position="19"/>
        <end position="495"/>
    </location>
</feature>
<feature type="compositionally biased region" description="Gly residues" evidence="1">
    <location>
        <begin position="50"/>
        <end position="61"/>
    </location>
</feature>
<reference evidence="4" key="1">
    <citation type="journal article" date="2020" name="Stud. Mycol.">
        <title>101 Dothideomycetes genomes: a test case for predicting lifestyles and emergence of pathogens.</title>
        <authorList>
            <person name="Haridas S."/>
            <person name="Albert R."/>
            <person name="Binder M."/>
            <person name="Bloem J."/>
            <person name="Labutti K."/>
            <person name="Salamov A."/>
            <person name="Andreopoulos B."/>
            <person name="Baker S."/>
            <person name="Barry K."/>
            <person name="Bills G."/>
            <person name="Bluhm B."/>
            <person name="Cannon C."/>
            <person name="Castanera R."/>
            <person name="Culley D."/>
            <person name="Daum C."/>
            <person name="Ezra D."/>
            <person name="Gonzalez J."/>
            <person name="Henrissat B."/>
            <person name="Kuo A."/>
            <person name="Liang C."/>
            <person name="Lipzen A."/>
            <person name="Lutzoni F."/>
            <person name="Magnuson J."/>
            <person name="Mondo S."/>
            <person name="Nolan M."/>
            <person name="Ohm R."/>
            <person name="Pangilinan J."/>
            <person name="Park H.-J."/>
            <person name="Ramirez L."/>
            <person name="Alfaro M."/>
            <person name="Sun H."/>
            <person name="Tritt A."/>
            <person name="Yoshinaga Y."/>
            <person name="Zwiers L.-H."/>
            <person name="Turgeon B."/>
            <person name="Goodwin S."/>
            <person name="Spatafora J."/>
            <person name="Crous P."/>
            <person name="Grigoriev I."/>
        </authorList>
    </citation>
    <scope>NUCLEOTIDE SEQUENCE</scope>
    <source>
        <strain evidence="4">CBS 627.86</strain>
    </source>
</reference>
<dbReference type="InterPro" id="IPR024655">
    <property type="entry name" value="Asl1_glyco_hydro_catalytic"/>
</dbReference>
<dbReference type="GO" id="GO:0009277">
    <property type="term" value="C:fungal-type cell wall"/>
    <property type="evidence" value="ECO:0007669"/>
    <property type="project" value="TreeGrafter"/>
</dbReference>
<dbReference type="Pfam" id="PF11790">
    <property type="entry name" value="Glyco_hydro_cc"/>
    <property type="match status" value="1"/>
</dbReference>
<dbReference type="GO" id="GO:0071966">
    <property type="term" value="P:fungal-type cell wall polysaccharide metabolic process"/>
    <property type="evidence" value="ECO:0007669"/>
    <property type="project" value="TreeGrafter"/>
</dbReference>
<dbReference type="AlphaFoldDB" id="A0A6A5YMJ5"/>